<dbReference type="GeneID" id="8828102"/>
<dbReference type="NCBIfam" id="TIGR00797">
    <property type="entry name" value="matE"/>
    <property type="match status" value="1"/>
</dbReference>
<dbReference type="PANTHER" id="PTHR43549:SF2">
    <property type="entry name" value="MULTIDRUG RESISTANCE PROTEIN NORM-RELATED"/>
    <property type="match status" value="1"/>
</dbReference>
<dbReference type="InterPro" id="IPR002528">
    <property type="entry name" value="MATE_fam"/>
</dbReference>
<dbReference type="InterPro" id="IPR052031">
    <property type="entry name" value="Membrane_Transporter-Flippase"/>
</dbReference>
<dbReference type="Proteomes" id="UP000001400">
    <property type="component" value="Chromosome"/>
</dbReference>
<protein>
    <submittedName>
        <fullName evidence="7">MATE efflux family protein</fullName>
    </submittedName>
</protein>
<evidence type="ECO:0000256" key="3">
    <source>
        <dbReference type="ARBA" id="ARBA00022475"/>
    </source>
</evidence>
<dbReference type="eggNOG" id="arCOG01731">
    <property type="taxonomic scope" value="Archaea"/>
</dbReference>
<dbReference type="GO" id="GO:0005886">
    <property type="term" value="C:plasma membrane"/>
    <property type="evidence" value="ECO:0007669"/>
    <property type="project" value="UniProtKB-SubCell"/>
</dbReference>
<keyword evidence="3" id="KW-1003">Cell membrane</keyword>
<dbReference type="CDD" id="cd13147">
    <property type="entry name" value="MATE_MJ0709_like"/>
    <property type="match status" value="1"/>
</dbReference>
<dbReference type="RefSeq" id="WP_008085636.1">
    <property type="nucleotide sequence ID" value="NC_013926.1"/>
</dbReference>
<keyword evidence="6" id="KW-0472">Membrane</keyword>
<dbReference type="GO" id="GO:0015297">
    <property type="term" value="F:antiporter activity"/>
    <property type="evidence" value="ECO:0007669"/>
    <property type="project" value="InterPro"/>
</dbReference>
<evidence type="ECO:0000256" key="1">
    <source>
        <dbReference type="ARBA" id="ARBA00004651"/>
    </source>
</evidence>
<proteinExistence type="predicted"/>
<dbReference type="HOGENOM" id="CLU_012893_0_1_2"/>
<organism evidence="7 8">
    <name type="scientific">Aciduliprofundum boonei (strain DSM 19572 / T469)</name>
    <dbReference type="NCBI Taxonomy" id="439481"/>
    <lineage>
        <taxon>Archaea</taxon>
        <taxon>Methanobacteriati</taxon>
        <taxon>Thermoplasmatota</taxon>
        <taxon>DHVE2 group</taxon>
        <taxon>Candidatus Aciduliprofundum</taxon>
    </lineage>
</organism>
<accession>B5IFM2</accession>
<comment type="subcellular location">
    <subcellularLocation>
        <location evidence="1">Cell membrane</location>
        <topology evidence="1">Multi-pass membrane protein</topology>
    </subcellularLocation>
</comment>
<keyword evidence="8" id="KW-1185">Reference proteome</keyword>
<dbReference type="EMBL" id="CP001941">
    <property type="protein sequence ID" value="ADD08951.1"/>
    <property type="molecule type" value="Genomic_DNA"/>
</dbReference>
<dbReference type="OrthoDB" id="214119at2157"/>
<evidence type="ECO:0000313" key="8">
    <source>
        <dbReference type="Proteomes" id="UP000001400"/>
    </source>
</evidence>
<sequence>MNEKVNKNVKTLLGDPKKAIIKLAIPIIIGGFVQTLYNFVDGIWVSGLGQDSLAAVGIFMPFMMILSALAMGIGVGGSSAISRSIGAKNRKRAGNIGDHTIIIGTLIGMLIGFSMFPFLHSIFISMGAGPKTAELATQYGQIIIIGSPFMFLSSLGNAILRGEGDTKRAMYVMLISSILNIVLDPIFIYTLNMGVVGAAVATIISIILSALVIMYWLIVKKDTYVQLRLRYFKIKKDIIKEIFKVGLPSSLSQLSMSFTMIILNTIVIMAGGDYGMAVFSGGWRIVMLAIVPLMGFAAAVTSVTGAAYGARNIENLKTGYYYAIKIGTVVGVITGVIIGVFAPQFTYLFTYSESSSHLAPGIIEFLHYIVLYFPGVASGMLTSSMFRGIGKGTYSLLQTIIRTLILQIVFAYFIGIYLNMGLPGIWIGIVLANWCASIFALLWGRWVIKKIEISWATG</sequence>
<evidence type="ECO:0000313" key="7">
    <source>
        <dbReference type="EMBL" id="ADD08951.1"/>
    </source>
</evidence>
<keyword evidence="2" id="KW-0813">Transport</keyword>
<dbReference type="AlphaFoldDB" id="B5IFM2"/>
<dbReference type="InterPro" id="IPR048279">
    <property type="entry name" value="MdtK-like"/>
</dbReference>
<dbReference type="GO" id="GO:0042910">
    <property type="term" value="F:xenobiotic transmembrane transporter activity"/>
    <property type="evidence" value="ECO:0007669"/>
    <property type="project" value="InterPro"/>
</dbReference>
<gene>
    <name evidence="7" type="ordered locus">Aboo_1142</name>
</gene>
<dbReference type="STRING" id="439481.Aboo_1142"/>
<evidence type="ECO:0000256" key="4">
    <source>
        <dbReference type="ARBA" id="ARBA00022692"/>
    </source>
</evidence>
<evidence type="ECO:0000256" key="6">
    <source>
        <dbReference type="ARBA" id="ARBA00023136"/>
    </source>
</evidence>
<keyword evidence="4" id="KW-0812">Transmembrane</keyword>
<dbReference type="PIRSF" id="PIRSF006603">
    <property type="entry name" value="DinF"/>
    <property type="match status" value="1"/>
</dbReference>
<reference evidence="7" key="1">
    <citation type="submission" date="2010-02" db="EMBL/GenBank/DDBJ databases">
        <title>Complete sequence of Aciduliprofundum boonei T469.</title>
        <authorList>
            <consortium name="US DOE Joint Genome Institute"/>
            <person name="Lucas S."/>
            <person name="Copeland A."/>
            <person name="Lapidus A."/>
            <person name="Cheng J.-F."/>
            <person name="Bruce D."/>
            <person name="Goodwin L."/>
            <person name="Pitluck S."/>
            <person name="Saunders E."/>
            <person name="Detter J.C."/>
            <person name="Han C."/>
            <person name="Tapia R."/>
            <person name="Land M."/>
            <person name="Hauser L."/>
            <person name="Kyrpides N."/>
            <person name="Mikhailova N."/>
            <person name="Flores G."/>
            <person name="Reysenbach A.-L."/>
            <person name="Woyke T."/>
        </authorList>
    </citation>
    <scope>NUCLEOTIDE SEQUENCE</scope>
    <source>
        <strain evidence="7">T469</strain>
    </source>
</reference>
<evidence type="ECO:0000256" key="5">
    <source>
        <dbReference type="ARBA" id="ARBA00022989"/>
    </source>
</evidence>
<dbReference type="PANTHER" id="PTHR43549">
    <property type="entry name" value="MULTIDRUG RESISTANCE PROTEIN YPNP-RELATED"/>
    <property type="match status" value="1"/>
</dbReference>
<name>B5IFM2_ACIB4</name>
<keyword evidence="5" id="KW-1133">Transmembrane helix</keyword>
<dbReference type="Pfam" id="PF01554">
    <property type="entry name" value="MatE"/>
    <property type="match status" value="2"/>
</dbReference>
<evidence type="ECO:0000256" key="2">
    <source>
        <dbReference type="ARBA" id="ARBA00022448"/>
    </source>
</evidence>
<dbReference type="KEGG" id="abi:Aboo_1142"/>